<protein>
    <submittedName>
        <fullName evidence="3">Uncharacterized protein</fullName>
    </submittedName>
</protein>
<feature type="coiled-coil region" evidence="1">
    <location>
        <begin position="262"/>
        <end position="307"/>
    </location>
</feature>
<feature type="region of interest" description="Disordered" evidence="2">
    <location>
        <begin position="1"/>
        <end position="20"/>
    </location>
</feature>
<dbReference type="Pfam" id="PF09755">
    <property type="entry name" value="DUF2046"/>
    <property type="match status" value="1"/>
</dbReference>
<reference evidence="3 4" key="1">
    <citation type="submission" date="2020-04" db="EMBL/GenBank/DDBJ databases">
        <authorList>
            <person name="Laetsch R D."/>
            <person name="Stevens L."/>
            <person name="Kumar S."/>
            <person name="Blaxter L. M."/>
        </authorList>
    </citation>
    <scope>NUCLEOTIDE SEQUENCE [LARGE SCALE GENOMIC DNA]</scope>
</reference>
<evidence type="ECO:0000313" key="4">
    <source>
        <dbReference type="Proteomes" id="UP000494206"/>
    </source>
</evidence>
<comment type="caution">
    <text evidence="3">The sequence shown here is derived from an EMBL/GenBank/DDBJ whole genome shotgun (WGS) entry which is preliminary data.</text>
</comment>
<proteinExistence type="predicted"/>
<feature type="coiled-coil region" evidence="1">
    <location>
        <begin position="395"/>
        <end position="436"/>
    </location>
</feature>
<sequence length="522" mass="59316">MDPNNRRHAGSKNEALHVDANTRGELIIEVSMSANRSHSNDNEYFAPSPGSSVGASVSLFSSRNSEIDMHDHEEGIITPMESSRIVMLHQCVEEMIRDNDIRTRYPQFYKFLQEEEPSWFEPSPHKGTIFRVSRKTAEPPEGPYLKKELRYEMLDLMYRFLRQKQINGAQKREMDELKEANRQLRITSVQIYAKAEQEEEFISNSLLKKIQKLKEDKEFLMKKYQKDEESLTSDLITNVTKIAECHRNDENVKEVKDPKDIVAEKEAEIERLQAQCRRAEKDYQAELLRLRAEKVDHEAALEQEQENLINKLGKRMAISNDEKRKMQAALEAAYMNGFIDFNEGVECAFRATAAERYGTLPSPSPTLRNGAPSPSLNPQSFVPQLNDAGVLYVDNQRLQGIVRQLTAKNEDLEKHQSELTNKVARLTMTIDLLKREARYMEANVNKRMNAFLSKIVNAADEAVTQVSSSTSPSSSTTVQQATSTTSSAIVHPMPAPQPPTALATVYPIQRSTGSRNDSNNTM</sequence>
<accession>A0A8S1EEG1</accession>
<dbReference type="PANTHER" id="PTHR15276:SF0">
    <property type="entry name" value="COILED-COIL DOMAIN-CONTAINING PROTEIN 6"/>
    <property type="match status" value="1"/>
</dbReference>
<dbReference type="InterPro" id="IPR019152">
    <property type="entry name" value="DUF2046"/>
</dbReference>
<feature type="region of interest" description="Disordered" evidence="2">
    <location>
        <begin position="466"/>
        <end position="501"/>
    </location>
</feature>
<feature type="compositionally biased region" description="Basic residues" evidence="2">
    <location>
        <begin position="1"/>
        <end position="10"/>
    </location>
</feature>
<dbReference type="AlphaFoldDB" id="A0A8S1EEG1"/>
<dbReference type="PANTHER" id="PTHR15276">
    <property type="entry name" value="H4 D10S170 PROTEIN-RELATED"/>
    <property type="match status" value="1"/>
</dbReference>
<dbReference type="EMBL" id="CADEPM010000002">
    <property type="protein sequence ID" value="CAB3399169.1"/>
    <property type="molecule type" value="Genomic_DNA"/>
</dbReference>
<feature type="compositionally biased region" description="Low complexity" evidence="2">
    <location>
        <begin position="466"/>
        <end position="488"/>
    </location>
</feature>
<keyword evidence="4" id="KW-1185">Reference proteome</keyword>
<evidence type="ECO:0000256" key="1">
    <source>
        <dbReference type="SAM" id="Coils"/>
    </source>
</evidence>
<name>A0A8S1EEG1_9PELO</name>
<gene>
    <name evidence="3" type="ORF">CBOVIS_LOCUS2335</name>
</gene>
<dbReference type="OrthoDB" id="78858at2759"/>
<evidence type="ECO:0000256" key="2">
    <source>
        <dbReference type="SAM" id="MobiDB-lite"/>
    </source>
</evidence>
<dbReference type="Proteomes" id="UP000494206">
    <property type="component" value="Unassembled WGS sequence"/>
</dbReference>
<organism evidence="3 4">
    <name type="scientific">Caenorhabditis bovis</name>
    <dbReference type="NCBI Taxonomy" id="2654633"/>
    <lineage>
        <taxon>Eukaryota</taxon>
        <taxon>Metazoa</taxon>
        <taxon>Ecdysozoa</taxon>
        <taxon>Nematoda</taxon>
        <taxon>Chromadorea</taxon>
        <taxon>Rhabditida</taxon>
        <taxon>Rhabditina</taxon>
        <taxon>Rhabditomorpha</taxon>
        <taxon>Rhabditoidea</taxon>
        <taxon>Rhabditidae</taxon>
        <taxon>Peloderinae</taxon>
        <taxon>Caenorhabditis</taxon>
    </lineage>
</organism>
<keyword evidence="1" id="KW-0175">Coiled coil</keyword>
<feature type="coiled-coil region" evidence="1">
    <location>
        <begin position="167"/>
        <end position="230"/>
    </location>
</feature>
<evidence type="ECO:0000313" key="3">
    <source>
        <dbReference type="EMBL" id="CAB3399169.1"/>
    </source>
</evidence>